<dbReference type="Pfam" id="PF09011">
    <property type="entry name" value="HMG_box_2"/>
    <property type="match status" value="1"/>
</dbReference>
<dbReference type="InterPro" id="IPR050342">
    <property type="entry name" value="HMGB"/>
</dbReference>
<gene>
    <name evidence="5" type="ORF">GOCE00092_LOCUS10056</name>
</gene>
<dbReference type="InterPro" id="IPR036910">
    <property type="entry name" value="HMG_box_dom_sf"/>
</dbReference>
<dbReference type="PANTHER" id="PTHR48112:SF22">
    <property type="entry name" value="MITOCHONDRIAL TRANSCRIPTION FACTOR A, ISOFORM B"/>
    <property type="match status" value="1"/>
</dbReference>
<evidence type="ECO:0000259" key="4">
    <source>
        <dbReference type="PROSITE" id="PS50118"/>
    </source>
</evidence>
<dbReference type="GO" id="GO:0003677">
    <property type="term" value="F:DNA binding"/>
    <property type="evidence" value="ECO:0007669"/>
    <property type="project" value="UniProtKB-UniRule"/>
</dbReference>
<evidence type="ECO:0000256" key="2">
    <source>
        <dbReference type="PROSITE-ProRule" id="PRU00267"/>
    </source>
</evidence>
<reference evidence="5" key="1">
    <citation type="submission" date="2021-01" db="EMBL/GenBank/DDBJ databases">
        <authorList>
            <person name="Corre E."/>
            <person name="Pelletier E."/>
            <person name="Niang G."/>
            <person name="Scheremetjew M."/>
            <person name="Finn R."/>
            <person name="Kale V."/>
            <person name="Holt S."/>
            <person name="Cochrane G."/>
            <person name="Meng A."/>
            <person name="Brown T."/>
            <person name="Cohen L."/>
        </authorList>
    </citation>
    <scope>NUCLEOTIDE SEQUENCE</scope>
    <source>
        <strain evidence="5">CCMP 410</strain>
    </source>
</reference>
<dbReference type="EMBL" id="HBGK01019775">
    <property type="protein sequence ID" value="CAD9281146.1"/>
    <property type="molecule type" value="Transcribed_RNA"/>
</dbReference>
<dbReference type="GO" id="GO:0005634">
    <property type="term" value="C:nucleus"/>
    <property type="evidence" value="ECO:0007669"/>
    <property type="project" value="UniProtKB-UniRule"/>
</dbReference>
<name>A0A7S1UYX2_9STRA</name>
<feature type="region of interest" description="Disordered" evidence="3">
    <location>
        <begin position="227"/>
        <end position="312"/>
    </location>
</feature>
<evidence type="ECO:0000256" key="3">
    <source>
        <dbReference type="SAM" id="MobiDB-lite"/>
    </source>
</evidence>
<dbReference type="Gene3D" id="1.10.30.10">
    <property type="entry name" value="High mobility group box domain"/>
    <property type="match status" value="2"/>
</dbReference>
<feature type="compositionally biased region" description="Basic residues" evidence="3">
    <location>
        <begin position="8"/>
        <end position="19"/>
    </location>
</feature>
<protein>
    <recommendedName>
        <fullName evidence="4">HMG box domain-containing protein</fullName>
    </recommendedName>
</protein>
<organism evidence="5">
    <name type="scientific">Grammatophora oceanica</name>
    <dbReference type="NCBI Taxonomy" id="210454"/>
    <lineage>
        <taxon>Eukaryota</taxon>
        <taxon>Sar</taxon>
        <taxon>Stramenopiles</taxon>
        <taxon>Ochrophyta</taxon>
        <taxon>Bacillariophyta</taxon>
        <taxon>Fragilariophyceae</taxon>
        <taxon>Fragilariophycidae</taxon>
        <taxon>Rhabdonematales</taxon>
        <taxon>Grammatophoraceae</taxon>
        <taxon>Grammatophora</taxon>
    </lineage>
</organism>
<proteinExistence type="predicted"/>
<dbReference type="Pfam" id="PF00505">
    <property type="entry name" value="HMG_box"/>
    <property type="match status" value="1"/>
</dbReference>
<feature type="region of interest" description="Disordered" evidence="3">
    <location>
        <begin position="185"/>
        <end position="206"/>
    </location>
</feature>
<feature type="domain" description="HMG box" evidence="4">
    <location>
        <begin position="24"/>
        <end position="96"/>
    </location>
</feature>
<evidence type="ECO:0000313" key="5">
    <source>
        <dbReference type="EMBL" id="CAD9281146.1"/>
    </source>
</evidence>
<dbReference type="PROSITE" id="PS50118">
    <property type="entry name" value="HMG_BOX_2"/>
    <property type="match status" value="2"/>
</dbReference>
<keyword evidence="1 2" id="KW-0238">DNA-binding</keyword>
<keyword evidence="2" id="KW-0539">Nucleus</keyword>
<evidence type="ECO:0000256" key="1">
    <source>
        <dbReference type="ARBA" id="ARBA00023125"/>
    </source>
</evidence>
<dbReference type="PANTHER" id="PTHR48112">
    <property type="entry name" value="HIGH MOBILITY GROUP PROTEIN DSP1"/>
    <property type="match status" value="1"/>
</dbReference>
<sequence>MDSTTKVPKARKKPSKFKKAPGAPRRFKSAYMFYSTEKHRSIRAELKEIGRSEPTTVIAKMVSKAWKELPFAEREKFDELARKDKARYDVEKSTYTGPWRVSTKKRAPKNPAAPKRPMSAFLAYSHSKRQEAKADYPTSNNTELSRILAEKWRQAPDEDKKPFIENEQVQRQQYKEAIAVWREAEQQKADHERMQREDKAMKRADELARAGTAGVASQLLLLQDREQHLQQQQQPQGAAAAPHEQHPGTSGTTTQQPTHYPGYYGGEVGDPYRSSHQAYGVGSSLLPQQPNHQPGHEGSATQQHDEGAGGAAVLGAAYDPRYHYPYYSPYHAYHGHDGYQPWTQHHSSG</sequence>
<feature type="region of interest" description="Disordered" evidence="3">
    <location>
        <begin position="1"/>
        <end position="23"/>
    </location>
</feature>
<dbReference type="SUPFAM" id="SSF47095">
    <property type="entry name" value="HMG-box"/>
    <property type="match status" value="2"/>
</dbReference>
<feature type="DNA-binding region" description="HMG box" evidence="2">
    <location>
        <begin position="24"/>
        <end position="96"/>
    </location>
</feature>
<feature type="domain" description="HMG box" evidence="4">
    <location>
        <begin position="114"/>
        <end position="182"/>
    </location>
</feature>
<dbReference type="SMART" id="SM00398">
    <property type="entry name" value="HMG"/>
    <property type="match status" value="2"/>
</dbReference>
<accession>A0A7S1UYX2</accession>
<feature type="DNA-binding region" description="HMG box" evidence="2">
    <location>
        <begin position="114"/>
        <end position="182"/>
    </location>
</feature>
<dbReference type="InterPro" id="IPR009071">
    <property type="entry name" value="HMG_box_dom"/>
</dbReference>
<feature type="compositionally biased region" description="Low complexity" evidence="3">
    <location>
        <begin position="229"/>
        <end position="259"/>
    </location>
</feature>
<dbReference type="AlphaFoldDB" id="A0A7S1UYX2"/>